<gene>
    <name evidence="8" type="ordered locus">THI_1464</name>
    <name evidence="9" type="ORF">THICB1_30341</name>
</gene>
<feature type="domain" description="DNA methylase N-4/N-6" evidence="7">
    <location>
        <begin position="199"/>
        <end position="521"/>
    </location>
</feature>
<dbReference type="AlphaFoldDB" id="D6CQ67"/>
<evidence type="ECO:0000256" key="1">
    <source>
        <dbReference type="ARBA" id="ARBA00006594"/>
    </source>
</evidence>
<dbReference type="GO" id="GO:0005737">
    <property type="term" value="C:cytoplasm"/>
    <property type="evidence" value="ECO:0007669"/>
    <property type="project" value="TreeGrafter"/>
</dbReference>
<protein>
    <recommendedName>
        <fullName evidence="2">site-specific DNA-methyltransferase (adenine-specific)</fullName>
        <ecNumber evidence="2">2.1.1.72</ecNumber>
    </recommendedName>
</protein>
<dbReference type="eggNOG" id="COG2189">
    <property type="taxonomic scope" value="Bacteria"/>
</dbReference>
<dbReference type="EC" id="2.1.1.72" evidence="2"/>
<dbReference type="SUPFAM" id="SSF53335">
    <property type="entry name" value="S-adenosyl-L-methionine-dependent methyltransferases"/>
    <property type="match status" value="1"/>
</dbReference>
<evidence type="ECO:0000313" key="8">
    <source>
        <dbReference type="EMBL" id="CAZ88147.1"/>
    </source>
</evidence>
<reference evidence="8" key="3">
    <citation type="submission" date="2010-07" db="EMBL/GenBank/DDBJ databases">
        <authorList>
            <person name="Genoscope - CEA"/>
        </authorList>
    </citation>
    <scope>NUCLEOTIDE SEQUENCE</scope>
    <source>
        <strain evidence="8">3As</strain>
    </source>
</reference>
<keyword evidence="5" id="KW-0949">S-adenosyl-L-methionine</keyword>
<dbReference type="EMBL" id="CTRI01000023">
    <property type="protein sequence ID" value="CQR34166.1"/>
    <property type="molecule type" value="Genomic_DNA"/>
</dbReference>
<dbReference type="PROSITE" id="PS00092">
    <property type="entry name" value="N6_MTASE"/>
    <property type="match status" value="1"/>
</dbReference>
<dbReference type="Proteomes" id="UP000002372">
    <property type="component" value="Chromosome"/>
</dbReference>
<evidence type="ECO:0000313" key="11">
    <source>
        <dbReference type="Proteomes" id="UP000078599"/>
    </source>
</evidence>
<dbReference type="GO" id="GO:0032259">
    <property type="term" value="P:methylation"/>
    <property type="evidence" value="ECO:0007669"/>
    <property type="project" value="UniProtKB-KW"/>
</dbReference>
<dbReference type="GO" id="GO:0009007">
    <property type="term" value="F:site-specific DNA-methyltransferase (adenine-specific) activity"/>
    <property type="evidence" value="ECO:0007669"/>
    <property type="project" value="UniProtKB-EC"/>
</dbReference>
<evidence type="ECO:0000313" key="9">
    <source>
        <dbReference type="EMBL" id="CQR34166.1"/>
    </source>
</evidence>
<keyword evidence="3 8" id="KW-0489">Methyltransferase</keyword>
<dbReference type="PANTHER" id="PTHR13370:SF16">
    <property type="entry name" value="SITE-SPECIFIC DNA-METHYLTRANSFERASE (ADENINE-SPECIFIC)"/>
    <property type="match status" value="1"/>
</dbReference>
<reference key="1">
    <citation type="submission" date="2009-07" db="EMBL/GenBank/DDBJ databases">
        <authorList>
            <person name="Genoscope - CEA"/>
        </authorList>
    </citation>
    <scope>NUCLEOTIDE SEQUENCE</scope>
    <source>
        <strain>3As</strain>
    </source>
</reference>
<evidence type="ECO:0000256" key="3">
    <source>
        <dbReference type="ARBA" id="ARBA00022603"/>
    </source>
</evidence>
<dbReference type="OrthoDB" id="9816288at2"/>
<proteinExistence type="inferred from homology"/>
<dbReference type="InterPro" id="IPR029063">
    <property type="entry name" value="SAM-dependent_MTases_sf"/>
</dbReference>
<dbReference type="Proteomes" id="UP000078599">
    <property type="component" value="Unassembled WGS sequence"/>
</dbReference>
<reference evidence="9 11" key="4">
    <citation type="submission" date="2015-03" db="EMBL/GenBank/DDBJ databases">
        <authorList>
            <person name="Regsiter A."/>
            <person name="william w."/>
        </authorList>
    </citation>
    <scope>NUCLEOTIDE SEQUENCE [LARGE SCALE GENOMIC DNA]</scope>
    <source>
        <strain evidence="9 11">CB1</strain>
    </source>
</reference>
<dbReference type="PRINTS" id="PR00506">
    <property type="entry name" value="D21N6MTFRASE"/>
</dbReference>
<evidence type="ECO:0000256" key="4">
    <source>
        <dbReference type="ARBA" id="ARBA00022679"/>
    </source>
</evidence>
<dbReference type="REBASE" id="26228">
    <property type="entry name" value="M.Tsp3ORF1464P"/>
</dbReference>
<comment type="catalytic activity">
    <reaction evidence="6">
        <text>a 2'-deoxyadenosine in DNA + S-adenosyl-L-methionine = an N(6)-methyl-2'-deoxyadenosine in DNA + S-adenosyl-L-homocysteine + H(+)</text>
        <dbReference type="Rhea" id="RHEA:15197"/>
        <dbReference type="Rhea" id="RHEA-COMP:12418"/>
        <dbReference type="Rhea" id="RHEA-COMP:12419"/>
        <dbReference type="ChEBI" id="CHEBI:15378"/>
        <dbReference type="ChEBI" id="CHEBI:57856"/>
        <dbReference type="ChEBI" id="CHEBI:59789"/>
        <dbReference type="ChEBI" id="CHEBI:90615"/>
        <dbReference type="ChEBI" id="CHEBI:90616"/>
        <dbReference type="EC" id="2.1.1.72"/>
    </reaction>
</comment>
<keyword evidence="11" id="KW-1185">Reference proteome</keyword>
<dbReference type="Gene3D" id="3.40.50.150">
    <property type="entry name" value="Vaccinia Virus protein VP39"/>
    <property type="match status" value="1"/>
</dbReference>
<accession>D6CQ67</accession>
<dbReference type="RefSeq" id="WP_013105481.1">
    <property type="nucleotide sequence ID" value="NC_014145.1"/>
</dbReference>
<dbReference type="InterPro" id="IPR002295">
    <property type="entry name" value="N4/N6-MTase_EcoPI_Mod-like"/>
</dbReference>
<dbReference type="Pfam" id="PF01555">
    <property type="entry name" value="N6_N4_Mtase"/>
    <property type="match status" value="1"/>
</dbReference>
<name>D6CQ67_THIA3</name>
<dbReference type="EMBL" id="FP475956">
    <property type="protein sequence ID" value="CAZ88147.1"/>
    <property type="molecule type" value="Genomic_DNA"/>
</dbReference>
<reference evidence="10" key="2">
    <citation type="journal article" date="2010" name="PLoS Genet.">
        <title>Structure, function, and evolution of the Thiomonas spp. genome.</title>
        <authorList>
            <person name="Arsene-Ploetze F."/>
            <person name="Koechler S."/>
            <person name="Marchal M."/>
            <person name="Coppee J.Y."/>
            <person name="Chandler M."/>
            <person name="Bonnefoy V."/>
            <person name="Brochier-Armanet C."/>
            <person name="Barakat M."/>
            <person name="Barbe V."/>
            <person name="Battaglia-Brunet F."/>
            <person name="Bruneel O."/>
            <person name="Bryan C.G."/>
            <person name="Cleiss-Arnold J."/>
            <person name="Cruveiller S."/>
            <person name="Erhardt M."/>
            <person name="Heinrich-Salmeron A."/>
            <person name="Hommais F."/>
            <person name="Joulian C."/>
            <person name="Krin E."/>
            <person name="Lieutaud A."/>
            <person name="Lievremont D."/>
            <person name="Michel C."/>
            <person name="Muller D."/>
            <person name="Ortet P."/>
            <person name="Proux C."/>
            <person name="Siguier P."/>
            <person name="Roche D."/>
            <person name="Rouy Z."/>
            <person name="Salvignol G."/>
            <person name="Slyemi D."/>
            <person name="Talla E."/>
            <person name="Weiss S."/>
            <person name="Weissenbach J."/>
            <person name="Medigue C."/>
            <person name="Bertin P.N."/>
        </authorList>
    </citation>
    <scope>NUCLEOTIDE SEQUENCE [LARGE SCALE GENOMIC DNA]</scope>
    <source>
        <strain evidence="10">DSM 22701 / CIP 110005 / 3As</strain>
    </source>
</reference>
<evidence type="ECO:0000256" key="6">
    <source>
        <dbReference type="ARBA" id="ARBA00047942"/>
    </source>
</evidence>
<organism evidence="8 10">
    <name type="scientific">Thiomonas arsenitoxydans (strain DSM 22701 / CIP 110005 / 3As)</name>
    <dbReference type="NCBI Taxonomy" id="426114"/>
    <lineage>
        <taxon>Bacteria</taxon>
        <taxon>Pseudomonadati</taxon>
        <taxon>Pseudomonadota</taxon>
        <taxon>Betaproteobacteria</taxon>
        <taxon>Burkholderiales</taxon>
        <taxon>Thiomonas</taxon>
    </lineage>
</organism>
<dbReference type="GO" id="GO:0008170">
    <property type="term" value="F:N-methyltransferase activity"/>
    <property type="evidence" value="ECO:0007669"/>
    <property type="project" value="InterPro"/>
</dbReference>
<dbReference type="GO" id="GO:0003677">
    <property type="term" value="F:DNA binding"/>
    <property type="evidence" value="ECO:0007669"/>
    <property type="project" value="InterPro"/>
</dbReference>
<dbReference type="KEGG" id="thi:THI_1464"/>
<dbReference type="InterPro" id="IPR002941">
    <property type="entry name" value="DNA_methylase_N4/N6"/>
</dbReference>
<dbReference type="PANTHER" id="PTHR13370">
    <property type="entry name" value="RNA METHYLASE-RELATED"/>
    <property type="match status" value="1"/>
</dbReference>
<dbReference type="HOGENOM" id="CLU_007014_0_0_4"/>
<evidence type="ECO:0000256" key="5">
    <source>
        <dbReference type="ARBA" id="ARBA00022691"/>
    </source>
</evidence>
<keyword evidence="4 8" id="KW-0808">Transferase</keyword>
<dbReference type="InterPro" id="IPR002052">
    <property type="entry name" value="DNA_methylase_N6_adenine_CS"/>
</dbReference>
<evidence type="ECO:0000313" key="10">
    <source>
        <dbReference type="Proteomes" id="UP000002372"/>
    </source>
</evidence>
<evidence type="ECO:0000259" key="7">
    <source>
        <dbReference type="Pfam" id="PF01555"/>
    </source>
</evidence>
<comment type="similarity">
    <text evidence="1">Belongs to the N(4)/N(6)-methyltransferase family.</text>
</comment>
<evidence type="ECO:0000256" key="2">
    <source>
        <dbReference type="ARBA" id="ARBA00011900"/>
    </source>
</evidence>
<sequence length="923" mass="102322">MANPTTTNYTHTQEATQRPDVGLQDQFSAKRPAKTYRYDSSLDPALSWDENRDRELAEWLIGLVQRCATEGEAAVFAQPQAWLGGGVQVQSLKAAADLLKNLSKPFLNWAGKAERHQIAVPTVPLFVHERHSPKAILDGIKHRKAKGTTLDMFGDGGLDVTDKLDAYEHKGPWQNRMILGDSLQVMNSLLEFEGLGGQVQMVYMDPPYGVKFGSNFQPFVRKRDVTHGGDSDMTREPEMVKAYRDTWELGLHSYLTYLRDRLTLAKELLHESGSVFVQISEENIHHVRELLDEVFGHQNLAGQITFKKTGGQSSSLIPSIGDYLLWYAKDKGKLKYRQNFYRKEPGEEGAKQYNWVELADGSRRSMTSEEVESGNIPVGARIFQPYPLVSMGAAPKEQPFEWNGRTFYPSPNRHWSVTLDGLKRLAETDRLMAQGNTLRFINYLSDYPVSPITNIWTDTQTSGFASDKLYVVQTLPLVIQRCMLMCTDPGDLVLDPTCGSGTTAYVAEQWGRRWITCDTSRVPLALARQRLLTATFPYYELKNPQVGPVGGFEYKRRQNRKGEEVGGLVPHITLKSIANDEAPATEVLVDRPEVNSGVVRVAGPFVVEATIAPAQVVNDEPAAAAPAAAPQSLDDAIGAADAANGGLPLAVAEPAARYGDPATHIERMTQVLRQSKTLRLPGNRELVLADIRSMTDSDVLHAEGTDGEGNRIAVVFGPEDGAISSDVVFEAAREAYFLKFPSLYFFGFAIQAKARELLEDRAKLRVPCTYVTVTPDVAMSDLLKTSRASEIFSVTGLPDAVLRKTGKKNDEGATLYEVELFGLDIFNPATMEQEAIEGQNMPAWMLDTDYDGLSFYATQVFFPKTAAWDNLQKSLKAEFDPSVWAHLAGTVSEPFAVGPRQRVAVKVIDERGNELMRVLEVKA</sequence>